<dbReference type="EMBL" id="JANBPT010001420">
    <property type="protein sequence ID" value="KAJ1908015.1"/>
    <property type="molecule type" value="Genomic_DNA"/>
</dbReference>
<dbReference type="InterPro" id="IPR019473">
    <property type="entry name" value="TFIID_su8_C"/>
</dbReference>
<sequence>MERPGLSTDLSTERYCRRTLYRAIAHIGKLAGFEVVERSALVCLAEVFELYFEDLLVNTHAFAEVAGRTRPNLNDATLLLTHTRDSVNHLAALLDRLSPSATTRSHRKSKTDALAAMSAEERVFFDSRPEELARKLLAPTVESIGPTAAAAAAAASTNSQAGGTAPAAIAGDTTAGATEGDQATTAVLAKPISAAGRSAATLPAKLAPKRTDYIPEHLPEFPPVHTFKYTPVGTYPCETVR</sequence>
<keyword evidence="9" id="KW-1185">Reference proteome</keyword>
<gene>
    <name evidence="8" type="ORF">IWQ60_011760</name>
</gene>
<dbReference type="InterPro" id="IPR037818">
    <property type="entry name" value="TAF8"/>
</dbReference>
<proteinExistence type="inferred from homology"/>
<dbReference type="GO" id="GO:0006367">
    <property type="term" value="P:transcription initiation at RNA polymerase II promoter"/>
    <property type="evidence" value="ECO:0007669"/>
    <property type="project" value="TreeGrafter"/>
</dbReference>
<dbReference type="Pfam" id="PF07524">
    <property type="entry name" value="Bromo_TP"/>
    <property type="match status" value="1"/>
</dbReference>
<dbReference type="SMART" id="SM00576">
    <property type="entry name" value="BTP"/>
    <property type="match status" value="1"/>
</dbReference>
<evidence type="ECO:0000256" key="5">
    <source>
        <dbReference type="ARBA" id="ARBA00023163"/>
    </source>
</evidence>
<keyword evidence="4" id="KW-0805">Transcription regulation</keyword>
<evidence type="ECO:0000256" key="2">
    <source>
        <dbReference type="ARBA" id="ARBA00008767"/>
    </source>
</evidence>
<dbReference type="GO" id="GO:0005669">
    <property type="term" value="C:transcription factor TFIID complex"/>
    <property type="evidence" value="ECO:0007669"/>
    <property type="project" value="InterPro"/>
</dbReference>
<feature type="domain" description="Bromodomain associated" evidence="7">
    <location>
        <begin position="13"/>
        <end position="89"/>
    </location>
</feature>
<dbReference type="InterPro" id="IPR009072">
    <property type="entry name" value="Histone-fold"/>
</dbReference>
<comment type="similarity">
    <text evidence="2">Belongs to the TAF8 family.</text>
</comment>
<evidence type="ECO:0000256" key="6">
    <source>
        <dbReference type="ARBA" id="ARBA00023242"/>
    </source>
</evidence>
<evidence type="ECO:0000313" key="9">
    <source>
        <dbReference type="Proteomes" id="UP001150569"/>
    </source>
</evidence>
<organism evidence="8 9">
    <name type="scientific">Tieghemiomyces parasiticus</name>
    <dbReference type="NCBI Taxonomy" id="78921"/>
    <lineage>
        <taxon>Eukaryota</taxon>
        <taxon>Fungi</taxon>
        <taxon>Fungi incertae sedis</taxon>
        <taxon>Zoopagomycota</taxon>
        <taxon>Kickxellomycotina</taxon>
        <taxon>Dimargaritomycetes</taxon>
        <taxon>Dimargaritales</taxon>
        <taxon>Dimargaritaceae</taxon>
        <taxon>Tieghemiomyces</taxon>
    </lineage>
</organism>
<dbReference type="AlphaFoldDB" id="A0A9W7ZGI5"/>
<evidence type="ECO:0000256" key="1">
    <source>
        <dbReference type="ARBA" id="ARBA00004123"/>
    </source>
</evidence>
<dbReference type="OrthoDB" id="5571473at2759"/>
<name>A0A9W7ZGI5_9FUNG</name>
<comment type="subcellular location">
    <subcellularLocation>
        <location evidence="1">Nucleus</location>
    </subcellularLocation>
</comment>
<reference evidence="8" key="1">
    <citation type="submission" date="2022-07" db="EMBL/GenBank/DDBJ databases">
        <title>Phylogenomic reconstructions and comparative analyses of Kickxellomycotina fungi.</title>
        <authorList>
            <person name="Reynolds N.K."/>
            <person name="Stajich J.E."/>
            <person name="Barry K."/>
            <person name="Grigoriev I.V."/>
            <person name="Crous P."/>
            <person name="Smith M.E."/>
        </authorList>
    </citation>
    <scope>NUCLEOTIDE SEQUENCE</scope>
    <source>
        <strain evidence="8">RSA 861</strain>
    </source>
</reference>
<dbReference type="InterPro" id="IPR006565">
    <property type="entry name" value="BTP"/>
</dbReference>
<evidence type="ECO:0000313" key="8">
    <source>
        <dbReference type="EMBL" id="KAJ1908015.1"/>
    </source>
</evidence>
<dbReference type="GO" id="GO:0046982">
    <property type="term" value="F:protein heterodimerization activity"/>
    <property type="evidence" value="ECO:0007669"/>
    <property type="project" value="InterPro"/>
</dbReference>
<accession>A0A9W7ZGI5</accession>
<evidence type="ECO:0000256" key="3">
    <source>
        <dbReference type="ARBA" id="ARBA00017307"/>
    </source>
</evidence>
<dbReference type="PANTHER" id="PTHR46469">
    <property type="entry name" value="TRANSCRIPTION INITIATION FACTOR TFIID SUBUNIT 8"/>
    <property type="match status" value="1"/>
</dbReference>
<dbReference type="Proteomes" id="UP001150569">
    <property type="component" value="Unassembled WGS sequence"/>
</dbReference>
<evidence type="ECO:0000259" key="7">
    <source>
        <dbReference type="SMART" id="SM00576"/>
    </source>
</evidence>
<dbReference type="PANTHER" id="PTHR46469:SF1">
    <property type="entry name" value="TRANSCRIPTION INITIATION FACTOR TFIID SUBUNIT 8"/>
    <property type="match status" value="1"/>
</dbReference>
<keyword evidence="6" id="KW-0539">Nucleus</keyword>
<protein>
    <recommendedName>
        <fullName evidence="3">Transcription initiation factor TFIID subunit 8</fullName>
    </recommendedName>
</protein>
<comment type="caution">
    <text evidence="8">The sequence shown here is derived from an EMBL/GenBank/DDBJ whole genome shotgun (WGS) entry which is preliminary data.</text>
</comment>
<evidence type="ECO:0000256" key="4">
    <source>
        <dbReference type="ARBA" id="ARBA00023015"/>
    </source>
</evidence>
<dbReference type="Pfam" id="PF10406">
    <property type="entry name" value="TAF8_C"/>
    <property type="match status" value="1"/>
</dbReference>
<dbReference type="Gene3D" id="1.10.20.10">
    <property type="entry name" value="Histone, subunit A"/>
    <property type="match status" value="1"/>
</dbReference>
<keyword evidence="5" id="KW-0804">Transcription</keyword>